<dbReference type="Pfam" id="PF06884">
    <property type="entry name" value="DUF1264"/>
    <property type="match status" value="1"/>
</dbReference>
<accession>A0ABY6MUK1</accession>
<dbReference type="PANTHER" id="PTHR31360">
    <property type="match status" value="1"/>
</dbReference>
<gene>
    <name evidence="1" type="ORF">OMP39_03645</name>
</gene>
<keyword evidence="2" id="KW-1185">Reference proteome</keyword>
<name>A0ABY6MUK1_9BURK</name>
<dbReference type="EMBL" id="CP110257">
    <property type="protein sequence ID" value="UZD55693.1"/>
    <property type="molecule type" value="Genomic_DNA"/>
</dbReference>
<dbReference type="PANTHER" id="PTHR31360:SF0">
    <property type="entry name" value="OIL BODY-ASSOCIATED PROTEIN 1B"/>
    <property type="match status" value="1"/>
</dbReference>
<organism evidence="1 2">
    <name type="scientific">Caldimonas aquatica</name>
    <dbReference type="NCBI Taxonomy" id="376175"/>
    <lineage>
        <taxon>Bacteria</taxon>
        <taxon>Pseudomonadati</taxon>
        <taxon>Pseudomonadota</taxon>
        <taxon>Betaproteobacteria</taxon>
        <taxon>Burkholderiales</taxon>
        <taxon>Sphaerotilaceae</taxon>
        <taxon>Caldimonas</taxon>
    </lineage>
</organism>
<proteinExistence type="predicted"/>
<dbReference type="Proteomes" id="UP001163266">
    <property type="component" value="Chromosome"/>
</dbReference>
<dbReference type="InterPro" id="IPR010686">
    <property type="entry name" value="OBAP-like"/>
</dbReference>
<reference evidence="1" key="1">
    <citation type="submission" date="2022-10" db="EMBL/GenBank/DDBJ databases">
        <title>Complete genome sequence of Schlegelella aquatica LMG 23380.</title>
        <authorList>
            <person name="Musilova J."/>
            <person name="Kourilova X."/>
            <person name="Bezdicek M."/>
            <person name="Hermankova K."/>
            <person name="Obruca S."/>
            <person name="Sedlar K."/>
        </authorList>
    </citation>
    <scope>NUCLEOTIDE SEQUENCE</scope>
    <source>
        <strain evidence="1">LMG 23380</strain>
    </source>
</reference>
<sequence length="274" mass="29810">MTLHVARHPWLARGLRACGAALLVIAGALAGLAGAQSSSPAGEPKSAKTRVLEAGAKLMQGSAPPARLDIHLVGFHPMKEEPHHQMEAHHFCRQVNEDFAQCVLFDGSGPEARLNGVEFIISERLFATLPPEEQRYWHPHNGEILSGQLVAPGLPAAAEKELMKQKMNSYGKTWHVWNTGEAGDGGDRLPLGPAKLAWSFNRDGELKPHLLQQRDRRLEIDSAQKRRQRSDLTSLARPQAGVDALREAFPGAREIPGVVDRSARIPGTAAPASR</sequence>
<evidence type="ECO:0000313" key="2">
    <source>
        <dbReference type="Proteomes" id="UP001163266"/>
    </source>
</evidence>
<evidence type="ECO:0000313" key="1">
    <source>
        <dbReference type="EMBL" id="UZD55693.1"/>
    </source>
</evidence>
<dbReference type="RefSeq" id="WP_264893447.1">
    <property type="nucleotide sequence ID" value="NZ_CP110257.1"/>
</dbReference>
<protein>
    <submittedName>
        <fullName evidence="1">OBAP family protein</fullName>
    </submittedName>
</protein>